<sequence length="68" mass="7504">MDRQAHSKLNGLSVIVSYQDSTCLCKLLDSCVMVTSTAWLQIEQAKCPASQLHPVCSRSLRAMPPKNI</sequence>
<accession>A0A165RQA2</accession>
<gene>
    <name evidence="1" type="ORF">NEOLEDRAFT_1135680</name>
</gene>
<dbReference type="AlphaFoldDB" id="A0A165RQA2"/>
<dbReference type="Proteomes" id="UP000076761">
    <property type="component" value="Unassembled WGS sequence"/>
</dbReference>
<organism evidence="1 2">
    <name type="scientific">Neolentinus lepideus HHB14362 ss-1</name>
    <dbReference type="NCBI Taxonomy" id="1314782"/>
    <lineage>
        <taxon>Eukaryota</taxon>
        <taxon>Fungi</taxon>
        <taxon>Dikarya</taxon>
        <taxon>Basidiomycota</taxon>
        <taxon>Agaricomycotina</taxon>
        <taxon>Agaricomycetes</taxon>
        <taxon>Gloeophyllales</taxon>
        <taxon>Gloeophyllaceae</taxon>
        <taxon>Neolentinus</taxon>
    </lineage>
</organism>
<evidence type="ECO:0000313" key="2">
    <source>
        <dbReference type="Proteomes" id="UP000076761"/>
    </source>
</evidence>
<proteinExistence type="predicted"/>
<name>A0A165RQA2_9AGAM</name>
<reference evidence="1 2" key="1">
    <citation type="journal article" date="2016" name="Mol. Biol. Evol.">
        <title>Comparative Genomics of Early-Diverging Mushroom-Forming Fungi Provides Insights into the Origins of Lignocellulose Decay Capabilities.</title>
        <authorList>
            <person name="Nagy L.G."/>
            <person name="Riley R."/>
            <person name="Tritt A."/>
            <person name="Adam C."/>
            <person name="Daum C."/>
            <person name="Floudas D."/>
            <person name="Sun H."/>
            <person name="Yadav J.S."/>
            <person name="Pangilinan J."/>
            <person name="Larsson K.H."/>
            <person name="Matsuura K."/>
            <person name="Barry K."/>
            <person name="Labutti K."/>
            <person name="Kuo R."/>
            <person name="Ohm R.A."/>
            <person name="Bhattacharya S.S."/>
            <person name="Shirouzu T."/>
            <person name="Yoshinaga Y."/>
            <person name="Martin F.M."/>
            <person name="Grigoriev I.V."/>
            <person name="Hibbett D.S."/>
        </authorList>
    </citation>
    <scope>NUCLEOTIDE SEQUENCE [LARGE SCALE GENOMIC DNA]</scope>
    <source>
        <strain evidence="1 2">HHB14362 ss-1</strain>
    </source>
</reference>
<dbReference type="InParanoid" id="A0A165RQA2"/>
<protein>
    <submittedName>
        <fullName evidence="1">Uncharacterized protein</fullName>
    </submittedName>
</protein>
<keyword evidence="2" id="KW-1185">Reference proteome</keyword>
<evidence type="ECO:0000313" key="1">
    <source>
        <dbReference type="EMBL" id="KZT24129.1"/>
    </source>
</evidence>
<dbReference type="EMBL" id="KV425580">
    <property type="protein sequence ID" value="KZT24129.1"/>
    <property type="molecule type" value="Genomic_DNA"/>
</dbReference>